<organism evidence="2 3">
    <name type="scientific">Sus scrofa</name>
    <name type="common">Pig</name>
    <dbReference type="NCBI Taxonomy" id="9823"/>
    <lineage>
        <taxon>Eukaryota</taxon>
        <taxon>Metazoa</taxon>
        <taxon>Chordata</taxon>
        <taxon>Craniata</taxon>
        <taxon>Vertebrata</taxon>
        <taxon>Euteleostomi</taxon>
        <taxon>Mammalia</taxon>
        <taxon>Eutheria</taxon>
        <taxon>Laurasiatheria</taxon>
        <taxon>Artiodactyla</taxon>
        <taxon>Suina</taxon>
        <taxon>Suidae</taxon>
        <taxon>Sus</taxon>
    </lineage>
</organism>
<dbReference type="Ensembl" id="ENSSSCT00050090254.1">
    <property type="protein sequence ID" value="ENSSSCP00050038762.1"/>
    <property type="gene ID" value="ENSSSCG00050066254.1"/>
</dbReference>
<evidence type="ECO:0000313" key="2">
    <source>
        <dbReference type="Ensembl" id="ENSSSCP00025031501.1"/>
    </source>
</evidence>
<evidence type="ECO:0000313" key="3">
    <source>
        <dbReference type="Proteomes" id="UP000694727"/>
    </source>
</evidence>
<name>A0A8D0SGC3_PIG</name>
<dbReference type="Proteomes" id="UP000694723">
    <property type="component" value="Unplaced"/>
</dbReference>
<accession>A0A8D0SGC3</accession>
<dbReference type="Ensembl" id="ENSSSCT00035061034.1">
    <property type="protein sequence ID" value="ENSSSCP00035024571.1"/>
    <property type="gene ID" value="ENSSSCG00035045912.1"/>
</dbReference>
<proteinExistence type="predicted"/>
<dbReference type="Ensembl" id="ENSSSCT00025072713.1">
    <property type="protein sequence ID" value="ENSSSCP00025031501.1"/>
    <property type="gene ID" value="ENSSSCG00025053184.1"/>
</dbReference>
<feature type="signal peptide" evidence="1">
    <location>
        <begin position="1"/>
        <end position="22"/>
    </location>
</feature>
<dbReference type="Proteomes" id="UP000694727">
    <property type="component" value="Unplaced"/>
</dbReference>
<dbReference type="Ensembl" id="ENSSSCT00060017344.1">
    <property type="protein sequence ID" value="ENSSSCP00060006900.1"/>
    <property type="gene ID" value="ENSSSCG00060013200.1"/>
</dbReference>
<dbReference type="Proteomes" id="UP000694570">
    <property type="component" value="Unplaced"/>
</dbReference>
<keyword evidence="1" id="KW-0732">Signal</keyword>
<dbReference type="Proteomes" id="UP000694571">
    <property type="component" value="Unplaced"/>
</dbReference>
<dbReference type="Proteomes" id="UP000694720">
    <property type="component" value="Unplaced"/>
</dbReference>
<dbReference type="AlphaFoldDB" id="A0A8D0SGC3"/>
<evidence type="ECO:0000256" key="1">
    <source>
        <dbReference type="SAM" id="SignalP"/>
    </source>
</evidence>
<dbReference type="Ensembl" id="ENSSSCT00030092401.1">
    <property type="protein sequence ID" value="ENSSSCP00030042515.1"/>
    <property type="gene ID" value="ENSSSCG00030066145.1"/>
</dbReference>
<feature type="chain" id="PRO_5044684154" evidence="1">
    <location>
        <begin position="23"/>
        <end position="132"/>
    </location>
</feature>
<sequence>MVNGIISLISLSDLSLLVCRNAVDFCVLILYPATLPNSWMSSNSFLVDSLGFSKYSTMSSANSNSFTSCCRIWIPFISFTSLIAVAKTSKTMLKSSVKCGHPCLFPDLSGNSFILFYFIFYYSNEFITSVAV</sequence>
<protein>
    <submittedName>
        <fullName evidence="2">Uncharacterized protein</fullName>
    </submittedName>
</protein>
<reference evidence="2" key="1">
    <citation type="submission" date="2025-05" db="UniProtKB">
        <authorList>
            <consortium name="Ensembl"/>
        </authorList>
    </citation>
    <scope>IDENTIFICATION</scope>
</reference>